<gene>
    <name evidence="10" type="ORF">TcWFU_006846</name>
</gene>
<protein>
    <recommendedName>
        <fullName evidence="4">tRNA (uracil(54)-C(5))-methyltransferase</fullName>
        <ecNumber evidence="4">2.1.1.35</ecNumber>
    </recommendedName>
</protein>
<evidence type="ECO:0000256" key="8">
    <source>
        <dbReference type="SAM" id="MobiDB-lite"/>
    </source>
</evidence>
<dbReference type="InterPro" id="IPR010280">
    <property type="entry name" value="U5_MeTrfase_fam"/>
</dbReference>
<dbReference type="SMART" id="SM00360">
    <property type="entry name" value="RRM"/>
    <property type="match status" value="1"/>
</dbReference>
<dbReference type="EC" id="2.1.1.35" evidence="4"/>
<comment type="similarity">
    <text evidence="7">Belongs to the class I-like SAM-binding methyltransferase superfamily. RNA M5U methyltransferase family.</text>
</comment>
<dbReference type="Gene3D" id="3.30.70.330">
    <property type="match status" value="1"/>
</dbReference>
<feature type="binding site" evidence="7">
    <location>
        <position position="514"/>
    </location>
    <ligand>
        <name>S-adenosyl-L-methionine</name>
        <dbReference type="ChEBI" id="CHEBI:59789"/>
    </ligand>
</feature>
<dbReference type="EMBL" id="JAKROA010000002">
    <property type="protein sequence ID" value="KAL5110577.1"/>
    <property type="molecule type" value="Genomic_DNA"/>
</dbReference>
<keyword evidence="3 7" id="KW-0949">S-adenosyl-L-methionine</keyword>
<dbReference type="SUPFAM" id="SSF53335">
    <property type="entry name" value="S-adenosyl-L-methionine-dependent methyltransferases"/>
    <property type="match status" value="1"/>
</dbReference>
<feature type="active site" description="Nucleophile" evidence="7">
    <location>
        <position position="592"/>
    </location>
</feature>
<accession>A0ABR4QLQ0</accession>
<dbReference type="PANTHER" id="PTHR45904">
    <property type="entry name" value="TRNA (URACIL-5-)-METHYLTRANSFERASE"/>
    <property type="match status" value="1"/>
</dbReference>
<evidence type="ECO:0000256" key="4">
    <source>
        <dbReference type="ARBA" id="ARBA00033763"/>
    </source>
</evidence>
<feature type="domain" description="RRM" evidence="9">
    <location>
        <begin position="74"/>
        <end position="146"/>
    </location>
</feature>
<dbReference type="InterPro" id="IPR029063">
    <property type="entry name" value="SAM-dependent_MTases_sf"/>
</dbReference>
<dbReference type="CDD" id="cd02440">
    <property type="entry name" value="AdoMet_MTases"/>
    <property type="match status" value="1"/>
</dbReference>
<name>A0ABR4QLQ0_9CEST</name>
<comment type="caution">
    <text evidence="7">Lacks conserved residue(s) required for the propagation of feature annotation.</text>
</comment>
<dbReference type="Gene3D" id="3.40.50.150">
    <property type="entry name" value="Vaccinia Virus protein VP39"/>
    <property type="match status" value="1"/>
</dbReference>
<evidence type="ECO:0000256" key="7">
    <source>
        <dbReference type="PROSITE-ProRule" id="PRU01024"/>
    </source>
</evidence>
<evidence type="ECO:0000256" key="1">
    <source>
        <dbReference type="ARBA" id="ARBA00022603"/>
    </source>
</evidence>
<comment type="catalytic activity">
    <reaction evidence="5">
        <text>uridine(54) in tRNA + S-adenosyl-L-methionine = 5-methyluridine(54) in tRNA + S-adenosyl-L-homocysteine + H(+)</text>
        <dbReference type="Rhea" id="RHEA:42712"/>
        <dbReference type="Rhea" id="RHEA-COMP:10167"/>
        <dbReference type="Rhea" id="RHEA-COMP:10193"/>
        <dbReference type="ChEBI" id="CHEBI:15378"/>
        <dbReference type="ChEBI" id="CHEBI:57856"/>
        <dbReference type="ChEBI" id="CHEBI:59789"/>
        <dbReference type="ChEBI" id="CHEBI:65315"/>
        <dbReference type="ChEBI" id="CHEBI:74447"/>
        <dbReference type="EC" id="2.1.1.35"/>
    </reaction>
    <physiologicalReaction direction="left-to-right" evidence="5">
        <dbReference type="Rhea" id="RHEA:42713"/>
    </physiologicalReaction>
</comment>
<comment type="caution">
    <text evidence="10">The sequence shown here is derived from an EMBL/GenBank/DDBJ whole genome shotgun (WGS) entry which is preliminary data.</text>
</comment>
<evidence type="ECO:0000313" key="11">
    <source>
        <dbReference type="Proteomes" id="UP001651158"/>
    </source>
</evidence>
<dbReference type="InterPro" id="IPR045850">
    <property type="entry name" value="TRM2_met"/>
</dbReference>
<dbReference type="InterPro" id="IPR012677">
    <property type="entry name" value="Nucleotide-bd_a/b_plait_sf"/>
</dbReference>
<dbReference type="PROSITE" id="PS51687">
    <property type="entry name" value="SAM_MT_RNA_M5U"/>
    <property type="match status" value="1"/>
</dbReference>
<feature type="region of interest" description="Disordered" evidence="8">
    <location>
        <begin position="1"/>
        <end position="20"/>
    </location>
</feature>
<dbReference type="PANTHER" id="PTHR45904:SF2">
    <property type="entry name" value="TRNA (URACIL-5-)-METHYLTRANSFERASE HOMOLOG A"/>
    <property type="match status" value="1"/>
</dbReference>
<keyword evidence="6" id="KW-0694">RNA-binding</keyword>
<evidence type="ECO:0000313" key="10">
    <source>
        <dbReference type="EMBL" id="KAL5110577.1"/>
    </source>
</evidence>
<reference evidence="10 11" key="1">
    <citation type="journal article" date="2022" name="Front. Cell. Infect. Microbiol.">
        <title>The Genomes of Two Strains of Taenia crassiceps the Animal Model for the Study of Human Cysticercosis.</title>
        <authorList>
            <person name="Bobes R.J."/>
            <person name="Estrada K."/>
            <person name="Rios-Valencia D.G."/>
            <person name="Calderon-Gallegos A."/>
            <person name="de la Torre P."/>
            <person name="Carrero J.C."/>
            <person name="Sanchez-Flores A."/>
            <person name="Laclette J.P."/>
        </authorList>
    </citation>
    <scope>NUCLEOTIDE SEQUENCE [LARGE SCALE GENOMIC DNA]</scope>
    <source>
        <strain evidence="10">WFUcys</strain>
    </source>
</reference>
<feature type="binding site" evidence="7">
    <location>
        <position position="564"/>
    </location>
    <ligand>
        <name>S-adenosyl-L-methionine</name>
        <dbReference type="ChEBI" id="CHEBI:59789"/>
    </ligand>
</feature>
<dbReference type="InterPro" id="IPR025714">
    <property type="entry name" value="Methyltranfer_dom"/>
</dbReference>
<proteinExistence type="inferred from homology"/>
<dbReference type="InterPro" id="IPR000504">
    <property type="entry name" value="RRM_dom"/>
</dbReference>
<keyword evidence="2 7" id="KW-0808">Transferase</keyword>
<dbReference type="InterPro" id="IPR035979">
    <property type="entry name" value="RBD_domain_sf"/>
</dbReference>
<evidence type="ECO:0000256" key="6">
    <source>
        <dbReference type="PROSITE-ProRule" id="PRU00176"/>
    </source>
</evidence>
<organism evidence="10 11">
    <name type="scientific">Taenia crassiceps</name>
    <dbReference type="NCBI Taxonomy" id="6207"/>
    <lineage>
        <taxon>Eukaryota</taxon>
        <taxon>Metazoa</taxon>
        <taxon>Spiralia</taxon>
        <taxon>Lophotrochozoa</taxon>
        <taxon>Platyhelminthes</taxon>
        <taxon>Cestoda</taxon>
        <taxon>Eucestoda</taxon>
        <taxon>Cyclophyllidea</taxon>
        <taxon>Taeniidae</taxon>
        <taxon>Taenia</taxon>
    </lineage>
</organism>
<evidence type="ECO:0000256" key="3">
    <source>
        <dbReference type="ARBA" id="ARBA00022691"/>
    </source>
</evidence>
<keyword evidence="11" id="KW-1185">Reference proteome</keyword>
<evidence type="ECO:0000256" key="2">
    <source>
        <dbReference type="ARBA" id="ARBA00022679"/>
    </source>
</evidence>
<evidence type="ECO:0000256" key="5">
    <source>
        <dbReference type="ARBA" id="ARBA00047278"/>
    </source>
</evidence>
<dbReference type="Pfam" id="PF13847">
    <property type="entry name" value="Methyltransf_31"/>
    <property type="match status" value="1"/>
</dbReference>
<dbReference type="PROSITE" id="PS50102">
    <property type="entry name" value="RRM"/>
    <property type="match status" value="1"/>
</dbReference>
<feature type="binding site" evidence="7">
    <location>
        <position position="456"/>
    </location>
    <ligand>
        <name>S-adenosyl-L-methionine</name>
        <dbReference type="ChEBI" id="CHEBI:59789"/>
    </ligand>
</feature>
<evidence type="ECO:0000259" key="9">
    <source>
        <dbReference type="PROSITE" id="PS50102"/>
    </source>
</evidence>
<feature type="region of interest" description="Disordered" evidence="8">
    <location>
        <begin position="162"/>
        <end position="186"/>
    </location>
</feature>
<sequence length="661" mass="72622">MDSPNMAASSASTNSEHVIQDAKQTVKSPTHVGLKCLCWEKKNSYPAGAVPAPCSAPDCVYAYLNNGQPSYERFKIRLGNVNKHITVKVMKKFLQSQGFNTSKIKPVGRGVFFITFRSAEDRDKAIERLSGYQFKGRTLEAEVSMPVNDPILMKKYQSEQMGDQEQSYNPLSPKKRKVSSTIEVPETPDPNMSVASLYRMTYDPSQLREKQKSAIECLKKVRTAVNNVNKFKYCFLCLESGFMSSSRKSLSPEICPITPSPVLNGYRNKAKFTIGEDISGKGPVVGVRLGRYREGSTAVAYPALAPIFSTTTHAAVASLQACLDAIYHQPHVEESASLFDRVATRLSVYDAVTKAGNWCDVTIRESRLGDCLMEVRIQRDNLTDGDIADLESILRQWFQPGGPGGSVGVTSFHLVVLTGDSQLSNSLTERCVFGKETITELCCGLKFVISKDAFFQVNTLATEKLYEEVRRRCIAILEQEGKPLHSAILLDVCCGTGTIGLCLADCFEKVIGVELMPSAIENAKMNAKLNGITNAHFYAGKAELLLKDLMRNLPEDKEIIAVLDPPRAGVSHGVIEAIRRCERVQHLVFVACDLSRAVTNFEAFARPPSKKYIGAPFLPTVASCVDLFPHTPGIEIVLSLKRLPPSGCGHNDDTPAEKAAL</sequence>
<dbReference type="Gene3D" id="2.40.50.1070">
    <property type="match status" value="1"/>
</dbReference>
<keyword evidence="1 7" id="KW-0489">Methyltransferase</keyword>
<dbReference type="Proteomes" id="UP001651158">
    <property type="component" value="Unassembled WGS sequence"/>
</dbReference>
<dbReference type="SUPFAM" id="SSF54928">
    <property type="entry name" value="RNA-binding domain, RBD"/>
    <property type="match status" value="1"/>
</dbReference>